<name>A0ABV4KBW6_9FLAO</name>
<dbReference type="Pfam" id="PF08837">
    <property type="entry name" value="DUF1810"/>
    <property type="match status" value="1"/>
</dbReference>
<dbReference type="Proteomes" id="UP001568894">
    <property type="component" value="Unassembled WGS sequence"/>
</dbReference>
<comment type="caution">
    <text evidence="1">The sequence shown here is derived from an EMBL/GenBank/DDBJ whole genome shotgun (WGS) entry which is preliminary data.</text>
</comment>
<dbReference type="PIRSF" id="PIRSF008546">
    <property type="entry name" value="UCP008546"/>
    <property type="match status" value="1"/>
</dbReference>
<dbReference type="InterPro" id="IPR014937">
    <property type="entry name" value="DUF1810"/>
</dbReference>
<accession>A0ABV4KBW6</accession>
<dbReference type="Gene3D" id="1.25.40.380">
    <property type="entry name" value="Protein of unknown function DUF1810"/>
    <property type="match status" value="1"/>
</dbReference>
<reference evidence="1 2" key="1">
    <citation type="submission" date="2023-05" db="EMBL/GenBank/DDBJ databases">
        <title>Adaptations of aquatic viruses from atmosphere-close ecosystems of the Central Arctic Ocean.</title>
        <authorList>
            <person name="Rahlff J."/>
            <person name="Holmfeldt K."/>
        </authorList>
    </citation>
    <scope>NUCLEOTIDE SEQUENCE [LARGE SCALE GENOMIC DNA]</scope>
    <source>
        <strain evidence="1 2">Arc14</strain>
    </source>
</reference>
<evidence type="ECO:0000313" key="2">
    <source>
        <dbReference type="Proteomes" id="UP001568894"/>
    </source>
</evidence>
<dbReference type="RefSeq" id="WP_026709237.1">
    <property type="nucleotide sequence ID" value="NZ_CAXBLC010000013.1"/>
</dbReference>
<evidence type="ECO:0000313" key="1">
    <source>
        <dbReference type="EMBL" id="MEZ7514442.1"/>
    </source>
</evidence>
<dbReference type="InterPro" id="IPR036287">
    <property type="entry name" value="Rv1873-like_sf"/>
</dbReference>
<organism evidence="1 2">
    <name type="scientific">Flavobacterium frigidarium</name>
    <dbReference type="NCBI Taxonomy" id="99286"/>
    <lineage>
        <taxon>Bacteria</taxon>
        <taxon>Pseudomonadati</taxon>
        <taxon>Bacteroidota</taxon>
        <taxon>Flavobacteriia</taxon>
        <taxon>Flavobacteriales</taxon>
        <taxon>Flavobacteriaceae</taxon>
        <taxon>Flavobacterium</taxon>
    </lineage>
</organism>
<keyword evidence="2" id="KW-1185">Reference proteome</keyword>
<proteinExistence type="predicted"/>
<dbReference type="EMBL" id="JASMRN010000003">
    <property type="protein sequence ID" value="MEZ7514442.1"/>
    <property type="molecule type" value="Genomic_DNA"/>
</dbReference>
<sequence length="148" mass="16981">MSYSNIELQRFLEAQNKLYTTAISELKRGKKETHWMWFVFPQYRGLGKSNLSDYYGIKDLDEANRYMQHPILSRNLIEATRLLLEYKNKSAEGILGDLGAMKLLSSMTLFSQTENANPIFQEVIDTFFFGCIDAKTASLIHTKLAIAV</sequence>
<dbReference type="SUPFAM" id="SSF140736">
    <property type="entry name" value="Rv1873-like"/>
    <property type="match status" value="1"/>
</dbReference>
<protein>
    <submittedName>
        <fullName evidence="1">DUF1810 domain-containing protein</fullName>
    </submittedName>
</protein>
<gene>
    <name evidence="1" type="ORF">QO192_03995</name>
</gene>